<proteinExistence type="predicted"/>
<reference evidence="1 2" key="1">
    <citation type="submission" date="2020-05" db="EMBL/GenBank/DDBJ databases">
        <title>Complete genome sequence of Gemmatimonas greenlandica TET16.</title>
        <authorList>
            <person name="Zeng Y."/>
        </authorList>
    </citation>
    <scope>NUCLEOTIDE SEQUENCE [LARGE SCALE GENOMIC DNA]</scope>
    <source>
        <strain evidence="1 2">TET16</strain>
    </source>
</reference>
<evidence type="ECO:0000313" key="1">
    <source>
        <dbReference type="EMBL" id="QJR34206.1"/>
    </source>
</evidence>
<keyword evidence="2" id="KW-1185">Reference proteome</keyword>
<dbReference type="RefSeq" id="WP_171223632.1">
    <property type="nucleotide sequence ID" value="NZ_CP053085.1"/>
</dbReference>
<name>A0A6M4ILE2_9BACT</name>
<gene>
    <name evidence="1" type="ORF">HKW67_01090</name>
</gene>
<dbReference type="KEGG" id="ggr:HKW67_01090"/>
<organism evidence="1 2">
    <name type="scientific">Gemmatimonas groenlandica</name>
    <dbReference type="NCBI Taxonomy" id="2732249"/>
    <lineage>
        <taxon>Bacteria</taxon>
        <taxon>Pseudomonadati</taxon>
        <taxon>Gemmatimonadota</taxon>
        <taxon>Gemmatimonadia</taxon>
        <taxon>Gemmatimonadales</taxon>
        <taxon>Gemmatimonadaceae</taxon>
        <taxon>Gemmatimonas</taxon>
    </lineage>
</organism>
<accession>A0A6M4ILE2</accession>
<sequence length="124" mass="13715">MTSALRTVPVPTPAFSHAVIDVDHQAPDPLTCLVRAYDRAIRACEAFDHDGSREAISVLRCALELDSPASKSFDALYAWCEESVDCRDFVGAAQCLRSLRDAWRRAARPTPTTFARFRAGQQVC</sequence>
<evidence type="ECO:0000313" key="2">
    <source>
        <dbReference type="Proteomes" id="UP000500938"/>
    </source>
</evidence>
<protein>
    <submittedName>
        <fullName evidence="1">Uncharacterized protein</fullName>
    </submittedName>
</protein>
<dbReference type="AlphaFoldDB" id="A0A6M4ILE2"/>
<dbReference type="EMBL" id="CP053085">
    <property type="protein sequence ID" value="QJR34206.1"/>
    <property type="molecule type" value="Genomic_DNA"/>
</dbReference>
<dbReference type="Proteomes" id="UP000500938">
    <property type="component" value="Chromosome"/>
</dbReference>